<evidence type="ECO:0000259" key="14">
    <source>
        <dbReference type="PROSITE" id="PS51192"/>
    </source>
</evidence>
<evidence type="ECO:0000256" key="11">
    <source>
        <dbReference type="ARBA" id="ARBA00047984"/>
    </source>
</evidence>
<evidence type="ECO:0000256" key="12">
    <source>
        <dbReference type="ARBA" id="ARBA00055599"/>
    </source>
</evidence>
<gene>
    <name evidence="17" type="ORF">PCL_03193</name>
    <name evidence="16" type="ORF">Purlil1_636</name>
</gene>
<dbReference type="InterPro" id="IPR007502">
    <property type="entry name" value="Helicase-assoc_dom"/>
</dbReference>
<dbReference type="GO" id="GO:0005524">
    <property type="term" value="F:ATP binding"/>
    <property type="evidence" value="ECO:0007669"/>
    <property type="project" value="UniProtKB-KW"/>
</dbReference>
<comment type="function">
    <text evidence="12">Pre-mRNA processing factor involved in disassembly of spliceosomes after the release of mature mRNA.</text>
</comment>
<proteinExistence type="inferred from homology"/>
<dbReference type="Pfam" id="PF00270">
    <property type="entry name" value="DEAD"/>
    <property type="match status" value="1"/>
</dbReference>
<dbReference type="Gene3D" id="1.20.120.1080">
    <property type="match status" value="1"/>
</dbReference>
<comment type="subcellular location">
    <subcellularLocation>
        <location evidence="1">Nucleus</location>
    </subcellularLocation>
</comment>
<dbReference type="Gene3D" id="3.40.50.300">
    <property type="entry name" value="P-loop containing nucleotide triphosphate hydrolases"/>
    <property type="match status" value="2"/>
</dbReference>
<dbReference type="InterPro" id="IPR014001">
    <property type="entry name" value="Helicase_ATP-bd"/>
</dbReference>
<dbReference type="InterPro" id="IPR011545">
    <property type="entry name" value="DEAD/DEAH_box_helicase_dom"/>
</dbReference>
<dbReference type="PROSITE" id="PS51194">
    <property type="entry name" value="HELICASE_CTER"/>
    <property type="match status" value="1"/>
</dbReference>
<evidence type="ECO:0000313" key="17">
    <source>
        <dbReference type="EMBL" id="PWI67425.1"/>
    </source>
</evidence>
<sequence>MSKLAGIFAVSMVLRQTHSVRRTRLGVLIDRQRPSGPPKFSEAKPRWPRSTTARLPARYAPSHPHHSNPLLPHPLLPDRASAMASNHAKAEKRSSADVEEFSRKKAKKTTTEVDAAADRVNPYLAHMHDDDDQANGYGPLAGMRRHKTTAAEASKAEDAAINPFTGRSHSQQYFRILETRRDLPVHKQRQEFLDKYHSTQILVFVGETGSGKTTQIPQYVVFDELPQQTGKLIACTQPRRVAAMSVAQRVADEMDVNLGEEVGYSIRFEDMTGPKTMLKYMTDGMLLREAMHDHEMSRYSCIILDEAHERTLSTDILMALLKQISMRRSDLKIIIMSATLDAQKFQKYFNDAPLLAVPGRTHPVEIFYTAEPEKDYVEAAIRTVLQIHASEPEGDVLLFLTGEDEIEDACRKISLEADELTREVDAGPLAVYPLYGTLPPHQQQRIFDPAPGPARKGGRPGRKIIVSTNIAETSLTIDGIVYVVDPGFSKQKIYNPRIRVESLLVSPISKASAQQRAGRAGRTKPGKCFRLYTEHAFKKELIEQTYPEILRSNLANTVLELKKLGVEDLVHFDLMDPPAPETMMRALEELNYLACLDDEGELTTLGSLASEFPLDPALAVMLISSPEFYCSNEILSITSLLSVPQIWIRPANNRKRADEMKAHFSHPDGDHLTLLNAYHAFKGQGTTDAGRLKQWCHEHFLSFRHLSSADSVRAQLKRIMETHGLELISTPFEDKSYYTNIRRALLSGFFMQVAMKESSGKVYRTVKDDQAVLIHPSTVLRTEFDWVLYNEFVLTSKQYVRTCTGIRPEWLLEIAPVYYDLDTFEQGEVKRSLQRAAEKKRRKEAMKGGR</sequence>
<dbReference type="SUPFAM" id="SSF52540">
    <property type="entry name" value="P-loop containing nucleoside triphosphate hydrolases"/>
    <property type="match status" value="1"/>
</dbReference>
<keyword evidence="6" id="KW-0347">Helicase</keyword>
<accession>A0A2U3DYU0</accession>
<dbReference type="InterPro" id="IPR001650">
    <property type="entry name" value="Helicase_C-like"/>
</dbReference>
<name>A0A2U3DYU0_PURLI</name>
<evidence type="ECO:0000256" key="3">
    <source>
        <dbReference type="ARBA" id="ARBA00022664"/>
    </source>
</evidence>
<evidence type="ECO:0000256" key="2">
    <source>
        <dbReference type="ARBA" id="ARBA00012552"/>
    </source>
</evidence>
<dbReference type="Pfam" id="PF21010">
    <property type="entry name" value="HA2_C"/>
    <property type="match status" value="1"/>
</dbReference>
<reference evidence="17 18" key="2">
    <citation type="journal article" date="2016" name="Front. Microbiol.">
        <title>Genome and transcriptome sequences reveal the specific parasitism of the nematophagous Purpureocillium lilacinum 36-1.</title>
        <authorList>
            <person name="Xie J."/>
            <person name="Li S."/>
            <person name="Mo C."/>
            <person name="Xiao X."/>
            <person name="Peng D."/>
            <person name="Wang G."/>
            <person name="Xiao Y."/>
        </authorList>
    </citation>
    <scope>NUCLEOTIDE SEQUENCE [LARGE SCALE GENOMIC DNA]</scope>
    <source>
        <strain evidence="17 18">36-1</strain>
    </source>
</reference>
<evidence type="ECO:0000256" key="6">
    <source>
        <dbReference type="ARBA" id="ARBA00022806"/>
    </source>
</evidence>
<evidence type="ECO:0000256" key="1">
    <source>
        <dbReference type="ARBA" id="ARBA00004123"/>
    </source>
</evidence>
<comment type="catalytic activity">
    <reaction evidence="11">
        <text>ATP + H2O = ADP + phosphate + H(+)</text>
        <dbReference type="Rhea" id="RHEA:13065"/>
        <dbReference type="ChEBI" id="CHEBI:15377"/>
        <dbReference type="ChEBI" id="CHEBI:15378"/>
        <dbReference type="ChEBI" id="CHEBI:30616"/>
        <dbReference type="ChEBI" id="CHEBI:43474"/>
        <dbReference type="ChEBI" id="CHEBI:456216"/>
        <dbReference type="EC" id="3.6.4.13"/>
    </reaction>
</comment>
<dbReference type="PROSITE" id="PS51192">
    <property type="entry name" value="HELICASE_ATP_BIND_1"/>
    <property type="match status" value="1"/>
</dbReference>
<dbReference type="GO" id="GO:0000390">
    <property type="term" value="P:spliceosomal complex disassembly"/>
    <property type="evidence" value="ECO:0007669"/>
    <property type="project" value="UniProtKB-ARBA"/>
</dbReference>
<dbReference type="InterPro" id="IPR044756">
    <property type="entry name" value="DHX15_DEXHc"/>
</dbReference>
<dbReference type="EC" id="3.6.4.13" evidence="2"/>
<evidence type="ECO:0000256" key="7">
    <source>
        <dbReference type="ARBA" id="ARBA00022840"/>
    </source>
</evidence>
<dbReference type="CDD" id="cd17973">
    <property type="entry name" value="DEXHc_DHX15"/>
    <property type="match status" value="1"/>
</dbReference>
<evidence type="ECO:0000259" key="15">
    <source>
        <dbReference type="PROSITE" id="PS51194"/>
    </source>
</evidence>
<dbReference type="Proteomes" id="UP001287286">
    <property type="component" value="Unassembled WGS sequence"/>
</dbReference>
<dbReference type="PANTHER" id="PTHR18934:SF109">
    <property type="entry name" value="ATP-DEPENDENT RNA HELICASE DHX15 HOMOLOG"/>
    <property type="match status" value="1"/>
</dbReference>
<organism evidence="17 18">
    <name type="scientific">Purpureocillium lilacinum</name>
    <name type="common">Paecilomyces lilacinus</name>
    <dbReference type="NCBI Taxonomy" id="33203"/>
    <lineage>
        <taxon>Eukaryota</taxon>
        <taxon>Fungi</taxon>
        <taxon>Dikarya</taxon>
        <taxon>Ascomycota</taxon>
        <taxon>Pezizomycotina</taxon>
        <taxon>Sordariomycetes</taxon>
        <taxon>Hypocreomycetidae</taxon>
        <taxon>Hypocreales</taxon>
        <taxon>Ophiocordycipitaceae</taxon>
        <taxon>Purpureocillium</taxon>
    </lineage>
</organism>
<feature type="domain" description="Helicase ATP-binding" evidence="14">
    <location>
        <begin position="193"/>
        <end position="358"/>
    </location>
</feature>
<evidence type="ECO:0000313" key="16">
    <source>
        <dbReference type="EMBL" id="KAK4094940.1"/>
    </source>
</evidence>
<dbReference type="EMBL" id="JAWRVI010000002">
    <property type="protein sequence ID" value="KAK4094940.1"/>
    <property type="molecule type" value="Genomic_DNA"/>
</dbReference>
<dbReference type="SMART" id="SM00847">
    <property type="entry name" value="HA2"/>
    <property type="match status" value="1"/>
</dbReference>
<dbReference type="GO" id="GO:0016787">
    <property type="term" value="F:hydrolase activity"/>
    <property type="evidence" value="ECO:0007669"/>
    <property type="project" value="UniProtKB-KW"/>
</dbReference>
<evidence type="ECO:0000256" key="4">
    <source>
        <dbReference type="ARBA" id="ARBA00022741"/>
    </source>
</evidence>
<evidence type="ECO:0000256" key="8">
    <source>
        <dbReference type="ARBA" id="ARBA00023187"/>
    </source>
</evidence>
<keyword evidence="3" id="KW-0507">mRNA processing</keyword>
<dbReference type="FunFam" id="1.20.120.1080:FF:000003">
    <property type="entry name" value="Pre-mRNA-splicing factor ATP-dependent RNA helicase PRP43"/>
    <property type="match status" value="1"/>
</dbReference>
<reference evidence="17" key="1">
    <citation type="submission" date="2015-05" db="EMBL/GenBank/DDBJ databases">
        <authorList>
            <person name="Wang D.B."/>
            <person name="Wang M."/>
        </authorList>
    </citation>
    <scope>NUCLEOTIDE SEQUENCE</scope>
    <source>
        <strain evidence="17">36-1</strain>
    </source>
</reference>
<evidence type="ECO:0000256" key="10">
    <source>
        <dbReference type="ARBA" id="ARBA00024333"/>
    </source>
</evidence>
<keyword evidence="19" id="KW-1185">Reference proteome</keyword>
<evidence type="ECO:0000256" key="9">
    <source>
        <dbReference type="ARBA" id="ARBA00023242"/>
    </source>
</evidence>
<dbReference type="Pfam" id="PF04408">
    <property type="entry name" value="WHD_HA2"/>
    <property type="match status" value="1"/>
</dbReference>
<comment type="caution">
    <text evidence="17">The sequence shown here is derived from an EMBL/GenBank/DDBJ whole genome shotgun (WGS) entry which is preliminary data.</text>
</comment>
<evidence type="ECO:0000256" key="5">
    <source>
        <dbReference type="ARBA" id="ARBA00022801"/>
    </source>
</evidence>
<dbReference type="EMBL" id="LCWV01000019">
    <property type="protein sequence ID" value="PWI67425.1"/>
    <property type="molecule type" value="Genomic_DNA"/>
</dbReference>
<reference evidence="16" key="3">
    <citation type="submission" date="2023-11" db="EMBL/GenBank/DDBJ databases">
        <authorList>
            <person name="Beijen E."/>
            <person name="Ohm R.A."/>
        </authorList>
    </citation>
    <scope>NUCLEOTIDE SEQUENCE</scope>
    <source>
        <strain evidence="16">CBS 150709</strain>
    </source>
</reference>
<dbReference type="PANTHER" id="PTHR18934">
    <property type="entry name" value="ATP-DEPENDENT RNA HELICASE"/>
    <property type="match status" value="1"/>
</dbReference>
<dbReference type="InterPro" id="IPR002464">
    <property type="entry name" value="DNA/RNA_helicase_DEAH_CS"/>
</dbReference>
<dbReference type="GO" id="GO:0003723">
    <property type="term" value="F:RNA binding"/>
    <property type="evidence" value="ECO:0007669"/>
    <property type="project" value="TreeGrafter"/>
</dbReference>
<reference evidence="16 19" key="4">
    <citation type="journal article" date="2024" name="Microbiol. Resour. Announc.">
        <title>Genome annotations for the ascomycete fungi Trichoderma harzianum, Trichoderma aggressivum, and Purpureocillium lilacinum.</title>
        <authorList>
            <person name="Beijen E.P.W."/>
            <person name="Ohm R.A."/>
        </authorList>
    </citation>
    <scope>NUCLEOTIDE SEQUENCE [LARGE SCALE GENOMIC DNA]</scope>
    <source>
        <strain evidence="16 19">CBS 150709</strain>
    </source>
</reference>
<dbReference type="Pfam" id="PF07717">
    <property type="entry name" value="OB_NTP_bind"/>
    <property type="match status" value="1"/>
</dbReference>
<dbReference type="SMART" id="SM00490">
    <property type="entry name" value="HELICc"/>
    <property type="match status" value="1"/>
</dbReference>
<keyword evidence="8" id="KW-0508">mRNA splicing</keyword>
<dbReference type="Proteomes" id="UP000245956">
    <property type="component" value="Unassembled WGS sequence"/>
</dbReference>
<keyword evidence="4" id="KW-0547">Nucleotide-binding</keyword>
<feature type="region of interest" description="Disordered" evidence="13">
    <location>
        <begin position="31"/>
        <end position="112"/>
    </location>
</feature>
<dbReference type="GO" id="GO:0003724">
    <property type="term" value="F:RNA helicase activity"/>
    <property type="evidence" value="ECO:0007669"/>
    <property type="project" value="UniProtKB-EC"/>
</dbReference>
<dbReference type="PROSITE" id="PS00690">
    <property type="entry name" value="DEAH_ATP_HELICASE"/>
    <property type="match status" value="1"/>
</dbReference>
<dbReference type="CDD" id="cd18791">
    <property type="entry name" value="SF2_C_RHA"/>
    <property type="match status" value="1"/>
</dbReference>
<feature type="domain" description="Helicase C-terminal" evidence="15">
    <location>
        <begin position="380"/>
        <end position="565"/>
    </location>
</feature>
<keyword evidence="7" id="KW-0067">ATP-binding</keyword>
<dbReference type="Pfam" id="PF00271">
    <property type="entry name" value="Helicase_C"/>
    <property type="match status" value="1"/>
</dbReference>
<comment type="similarity">
    <text evidence="10">Belongs to the DEAD box helicase family. DEAH subfamily. DDX15/PRP43 sub-subfamily.</text>
</comment>
<evidence type="ECO:0000256" key="13">
    <source>
        <dbReference type="SAM" id="MobiDB-lite"/>
    </source>
</evidence>
<dbReference type="InterPro" id="IPR027417">
    <property type="entry name" value="P-loop_NTPase"/>
</dbReference>
<keyword evidence="9" id="KW-0539">Nucleus</keyword>
<dbReference type="FunFam" id="3.40.50.300:FF:000324">
    <property type="entry name" value="pre-mRNA-splicing factor ATP-dependent RNA helicase DHX15"/>
    <property type="match status" value="1"/>
</dbReference>
<keyword evidence="5" id="KW-0378">Hydrolase</keyword>
<dbReference type="InterPro" id="IPR011709">
    <property type="entry name" value="DEAD-box_helicase_OB_fold"/>
</dbReference>
<dbReference type="GO" id="GO:0071014">
    <property type="term" value="C:post-mRNA release spliceosomal complex"/>
    <property type="evidence" value="ECO:0007669"/>
    <property type="project" value="UniProtKB-ARBA"/>
</dbReference>
<protein>
    <recommendedName>
        <fullName evidence="2">RNA helicase</fullName>
        <ecNumber evidence="2">3.6.4.13</ecNumber>
    </recommendedName>
</protein>
<feature type="compositionally biased region" description="Basic and acidic residues" evidence="13">
    <location>
        <begin position="88"/>
        <end position="103"/>
    </location>
</feature>
<dbReference type="AlphaFoldDB" id="A0A2U3DYU0"/>
<evidence type="ECO:0000313" key="18">
    <source>
        <dbReference type="Proteomes" id="UP000245956"/>
    </source>
</evidence>
<dbReference type="SMART" id="SM00487">
    <property type="entry name" value="DEXDc"/>
    <property type="match status" value="1"/>
</dbReference>
<evidence type="ECO:0000313" key="19">
    <source>
        <dbReference type="Proteomes" id="UP001287286"/>
    </source>
</evidence>
<dbReference type="FunFam" id="3.40.50.300:FF:000007">
    <property type="entry name" value="Pre-mRNA-splicing factor ATP-dependent RNA helicase"/>
    <property type="match status" value="1"/>
</dbReference>
<dbReference type="InterPro" id="IPR048333">
    <property type="entry name" value="HA2_WH"/>
</dbReference>